<evidence type="ECO:0000256" key="1">
    <source>
        <dbReference type="SAM" id="MobiDB-lite"/>
    </source>
</evidence>
<dbReference type="VEuPathDB" id="VectorBase:PPAI010245"/>
<evidence type="ECO:0000313" key="4">
    <source>
        <dbReference type="Proteomes" id="UP000092462"/>
    </source>
</evidence>
<keyword evidence="4" id="KW-1185">Reference proteome</keyword>
<accession>A0A1B0DP09</accession>
<feature type="signal peptide" evidence="2">
    <location>
        <begin position="1"/>
        <end position="24"/>
    </location>
</feature>
<proteinExistence type="predicted"/>
<dbReference type="AlphaFoldDB" id="A0A1B0DP09"/>
<feature type="chain" id="PRO_5044005555" evidence="2">
    <location>
        <begin position="25"/>
        <end position="116"/>
    </location>
</feature>
<evidence type="ECO:0000313" key="3">
    <source>
        <dbReference type="EnsemblMetazoa" id="PPAI010245-PA"/>
    </source>
</evidence>
<protein>
    <submittedName>
        <fullName evidence="3">Uncharacterized protein</fullName>
    </submittedName>
</protein>
<feature type="compositionally biased region" description="Pro residues" evidence="1">
    <location>
        <begin position="71"/>
        <end position="84"/>
    </location>
</feature>
<evidence type="ECO:0000256" key="2">
    <source>
        <dbReference type="SAM" id="SignalP"/>
    </source>
</evidence>
<keyword evidence="2" id="KW-0732">Signal</keyword>
<dbReference type="EMBL" id="AJVK01017959">
    <property type="status" value="NOT_ANNOTATED_CDS"/>
    <property type="molecule type" value="Genomic_DNA"/>
</dbReference>
<organism evidence="3 4">
    <name type="scientific">Phlebotomus papatasi</name>
    <name type="common">Sandfly</name>
    <dbReference type="NCBI Taxonomy" id="29031"/>
    <lineage>
        <taxon>Eukaryota</taxon>
        <taxon>Metazoa</taxon>
        <taxon>Ecdysozoa</taxon>
        <taxon>Arthropoda</taxon>
        <taxon>Hexapoda</taxon>
        <taxon>Insecta</taxon>
        <taxon>Pterygota</taxon>
        <taxon>Neoptera</taxon>
        <taxon>Endopterygota</taxon>
        <taxon>Diptera</taxon>
        <taxon>Nematocera</taxon>
        <taxon>Psychodoidea</taxon>
        <taxon>Psychodidae</taxon>
        <taxon>Phlebotomus</taxon>
        <taxon>Phlebotomus</taxon>
    </lineage>
</organism>
<name>A0A1B0DP09_PHLPP</name>
<reference evidence="3" key="1">
    <citation type="submission" date="2022-08" db="UniProtKB">
        <authorList>
            <consortium name="EnsemblMetazoa"/>
        </authorList>
    </citation>
    <scope>IDENTIFICATION</scope>
    <source>
        <strain evidence="3">Israel</strain>
    </source>
</reference>
<dbReference type="EnsemblMetazoa" id="PPAI010245-RA">
    <property type="protein sequence ID" value="PPAI010245-PA"/>
    <property type="gene ID" value="PPAI010245"/>
</dbReference>
<sequence length="116" mass="12920">MKSEVLLSLVLLFVAFLALPGARCQEDDVSTLADDYDPSSEVTRIERHAQVPPEKYQEPDALLQRQRRHSPPGPGPDPPFPYPESMPGKPFAVPQKIYERVRRSAKGTGALPQRKG</sequence>
<dbReference type="Proteomes" id="UP000092462">
    <property type="component" value="Unassembled WGS sequence"/>
</dbReference>
<feature type="region of interest" description="Disordered" evidence="1">
    <location>
        <begin position="32"/>
        <end position="91"/>
    </location>
</feature>